<protein>
    <submittedName>
        <fullName evidence="1">Uncharacterized protein</fullName>
    </submittedName>
</protein>
<dbReference type="EMBL" id="LN483077">
    <property type="protein sequence ID" value="CEA05214.1"/>
    <property type="molecule type" value="Genomic_DNA"/>
</dbReference>
<organism evidence="1">
    <name type="scientific">Metalysinibacillus saudimassiliensis</name>
    <dbReference type="NCBI Taxonomy" id="1461583"/>
    <lineage>
        <taxon>Bacteria</taxon>
        <taxon>Bacillati</taxon>
        <taxon>Bacillota</taxon>
        <taxon>Bacilli</taxon>
        <taxon>Bacillales</taxon>
        <taxon>Caryophanaceae</taxon>
        <taxon>Metalysinibacillus</taxon>
    </lineage>
</organism>
<proteinExistence type="predicted"/>
<dbReference type="PATRIC" id="fig|1461583.4.peg.2262"/>
<dbReference type="HOGENOM" id="CLU_056712_0_0_9"/>
<name>A0A078MFY2_9BACL</name>
<accession>A0A078MFY2</accession>
<evidence type="ECO:0000313" key="1">
    <source>
        <dbReference type="EMBL" id="CEA05214.1"/>
    </source>
</evidence>
<reference evidence="1" key="1">
    <citation type="submission" date="2014-07" db="EMBL/GenBank/DDBJ databases">
        <authorList>
            <person name="Urmite Genomes Urmite Genomes"/>
        </authorList>
    </citation>
    <scope>NUCLEOTIDE SEQUENCE</scope>
    <source>
        <strain evidence="1">13S34_air</strain>
    </source>
</reference>
<gene>
    <name evidence="1" type="ORF">BN1050_02347</name>
</gene>
<sequence>MKVYSLSGASGTGKSTSAVAFAHTHKLDAMIDDGLLIVRGKRVAGTSAKFEKNTVTAVRRAIFNERAHAEEVKAALAKYEVDSILVIGTSDKMTRTIAQALELGEINRYFYVTDIRSENEIRRAKFVRETEGKHVMPVSSDQVSQNFFKKLIKKGWDIFSPKRVKIGETTIVHPDFHQQTVNVHKRVYPQLVRYIAENHPHIARVEQLKVLTTSEFVVELKLIYQAPVCYNLPADITALQQKLQQAMLTTFGFTADTINCKVGKIE</sequence>
<dbReference type="AlphaFoldDB" id="A0A078MFY2"/>